<keyword evidence="4" id="KW-0472">Membrane</keyword>
<comment type="subcellular location">
    <subcellularLocation>
        <location evidence="1">Cell outer membrane</location>
    </subcellularLocation>
</comment>
<dbReference type="SUPFAM" id="SSF48452">
    <property type="entry name" value="TPR-like"/>
    <property type="match status" value="1"/>
</dbReference>
<dbReference type="InterPro" id="IPR011990">
    <property type="entry name" value="TPR-like_helical_dom_sf"/>
</dbReference>
<dbReference type="InterPro" id="IPR012944">
    <property type="entry name" value="SusD_RagB_dom"/>
</dbReference>
<evidence type="ECO:0000256" key="3">
    <source>
        <dbReference type="ARBA" id="ARBA00022729"/>
    </source>
</evidence>
<dbReference type="RefSeq" id="WP_100342322.1">
    <property type="nucleotide sequence ID" value="NZ_PGFJ01000002.1"/>
</dbReference>
<dbReference type="PROSITE" id="PS51257">
    <property type="entry name" value="PROKAR_LIPOPROTEIN"/>
    <property type="match status" value="1"/>
</dbReference>
<dbReference type="Pfam" id="PF14322">
    <property type="entry name" value="SusD-like_3"/>
    <property type="match status" value="1"/>
</dbReference>
<gene>
    <name evidence="8" type="ORF">CLV57_3166</name>
</gene>
<sequence length="587" mass="65564">MKIRLIIIALIVLSFTGCKKILDPELENFRSVDNMYKDPQFAEGFVLEAYRTLPGYYNSSDLATDDAVANDRTNVFSQLATGSWTAANGNLSVWNPSYAGILYVNQFLANSNKVKFANDPASNRLLNYRMRGEAFGLRALHMYFLLRNHAGLTANGQLMGVPIITEFQEPTTADFNQPRATFDACVKQIYRDLDSAEYYLPVEYVDITSASQIPAQFASITQTPAIYNRGMGATFKQLFNGLIAKSVRARTALLAASPAFQNPANPATWDQAANAAAAIIRYKGGPNSLPANGYTFYDNRTEIDGLSLGNNPSEIIWRENRQTSNSDRETQNFPPSLFGNGLINPTDNLVKAFPMANGYPIGNSSSLYNPANPYTSRDPRLRAYIMYNAHPDLTSLRTGSQSTTPDGILVRATSTRTGYYLRKTLRWDVSLTPGAVTGRNRYTPRIRYTEMYLNYAEAANEAWGPKGTGPNAFSAYDVIKAIRTRAGVGTGNSHAYLEECALDQAKMRELIRNERRLELCFEGFRFWDLRRWKADLNESAQGMDVNGTVYTPFTAEARAFQSYMVYGPVPYSEVLKYNKLIQNAGWQ</sequence>
<protein>
    <submittedName>
        <fullName evidence="8">Putative outer membrane starch-binding protein</fullName>
    </submittedName>
</protein>
<feature type="domain" description="SusD-like N-terminal" evidence="7">
    <location>
        <begin position="74"/>
        <end position="206"/>
    </location>
</feature>
<evidence type="ECO:0000256" key="2">
    <source>
        <dbReference type="ARBA" id="ARBA00006275"/>
    </source>
</evidence>
<evidence type="ECO:0000256" key="1">
    <source>
        <dbReference type="ARBA" id="ARBA00004442"/>
    </source>
</evidence>
<evidence type="ECO:0000259" key="7">
    <source>
        <dbReference type="Pfam" id="PF14322"/>
    </source>
</evidence>
<evidence type="ECO:0000256" key="5">
    <source>
        <dbReference type="ARBA" id="ARBA00023237"/>
    </source>
</evidence>
<evidence type="ECO:0000256" key="4">
    <source>
        <dbReference type="ARBA" id="ARBA00023136"/>
    </source>
</evidence>
<comment type="caution">
    <text evidence="8">The sequence shown here is derived from an EMBL/GenBank/DDBJ whole genome shotgun (WGS) entry which is preliminary data.</text>
</comment>
<evidence type="ECO:0000313" key="9">
    <source>
        <dbReference type="Proteomes" id="UP000242687"/>
    </source>
</evidence>
<dbReference type="EMBL" id="PGFJ01000002">
    <property type="protein sequence ID" value="PJJ80023.1"/>
    <property type="molecule type" value="Genomic_DNA"/>
</dbReference>
<dbReference type="InterPro" id="IPR033985">
    <property type="entry name" value="SusD-like_N"/>
</dbReference>
<feature type="domain" description="RagB/SusD" evidence="6">
    <location>
        <begin position="314"/>
        <end position="586"/>
    </location>
</feature>
<dbReference type="Pfam" id="PF07980">
    <property type="entry name" value="SusD_RagB"/>
    <property type="match status" value="1"/>
</dbReference>
<keyword evidence="9" id="KW-1185">Reference proteome</keyword>
<dbReference type="Gene3D" id="1.25.40.390">
    <property type="match status" value="1"/>
</dbReference>
<accession>A0A2H9VNZ2</accession>
<evidence type="ECO:0000313" key="8">
    <source>
        <dbReference type="EMBL" id="PJJ80023.1"/>
    </source>
</evidence>
<proteinExistence type="inferred from homology"/>
<name>A0A2H9VNZ2_9SPHI</name>
<reference evidence="8 9" key="1">
    <citation type="submission" date="2017-11" db="EMBL/GenBank/DDBJ databases">
        <title>Genomic Encyclopedia of Archaeal and Bacterial Type Strains, Phase II (KMG-II): From Individual Species to Whole Genera.</title>
        <authorList>
            <person name="Goeker M."/>
        </authorList>
    </citation>
    <scope>NUCLEOTIDE SEQUENCE [LARGE SCALE GENOMIC DNA]</scope>
    <source>
        <strain evidence="8 9">DSM 28175</strain>
    </source>
</reference>
<dbReference type="OrthoDB" id="621018at2"/>
<keyword evidence="3" id="KW-0732">Signal</keyword>
<comment type="similarity">
    <text evidence="2">Belongs to the SusD family.</text>
</comment>
<dbReference type="Proteomes" id="UP000242687">
    <property type="component" value="Unassembled WGS sequence"/>
</dbReference>
<dbReference type="GO" id="GO:0009279">
    <property type="term" value="C:cell outer membrane"/>
    <property type="evidence" value="ECO:0007669"/>
    <property type="project" value="UniProtKB-SubCell"/>
</dbReference>
<dbReference type="AlphaFoldDB" id="A0A2H9VNZ2"/>
<evidence type="ECO:0000259" key="6">
    <source>
        <dbReference type="Pfam" id="PF07980"/>
    </source>
</evidence>
<organism evidence="8 9">
    <name type="scientific">Mucilaginibacter auburnensis</name>
    <dbReference type="NCBI Taxonomy" id="1457233"/>
    <lineage>
        <taxon>Bacteria</taxon>
        <taxon>Pseudomonadati</taxon>
        <taxon>Bacteroidota</taxon>
        <taxon>Sphingobacteriia</taxon>
        <taxon>Sphingobacteriales</taxon>
        <taxon>Sphingobacteriaceae</taxon>
        <taxon>Mucilaginibacter</taxon>
    </lineage>
</organism>
<keyword evidence="5" id="KW-0998">Cell outer membrane</keyword>